<keyword evidence="5" id="KW-1003">Cell membrane</keyword>
<evidence type="ECO:0000259" key="15">
    <source>
        <dbReference type="Pfam" id="PF09924"/>
    </source>
</evidence>
<comment type="catalytic activity">
    <reaction evidence="13">
        <text>L-lysyl-tRNA(Lys) + a 1,2-diacyl-sn-glycero-3-phospho-(1'-sn-glycerol) = a 1,2-diacyl-sn-glycero-3-phospho-1'-(3'-O-L-lysyl)-sn-glycerol + tRNA(Lys)</text>
        <dbReference type="Rhea" id="RHEA:10668"/>
        <dbReference type="Rhea" id="RHEA-COMP:9696"/>
        <dbReference type="Rhea" id="RHEA-COMP:9697"/>
        <dbReference type="ChEBI" id="CHEBI:64716"/>
        <dbReference type="ChEBI" id="CHEBI:75792"/>
        <dbReference type="ChEBI" id="CHEBI:78442"/>
        <dbReference type="ChEBI" id="CHEBI:78529"/>
        <dbReference type="EC" id="2.3.2.3"/>
    </reaction>
</comment>
<dbReference type="PANTHER" id="PTHR34697">
    <property type="entry name" value="PHOSPHATIDYLGLYCEROL LYSYLTRANSFERASE"/>
    <property type="match status" value="1"/>
</dbReference>
<dbReference type="EMBL" id="CP140154">
    <property type="protein sequence ID" value="WQG86699.1"/>
    <property type="molecule type" value="Genomic_DNA"/>
</dbReference>
<feature type="transmembrane region" description="Helical" evidence="14">
    <location>
        <begin position="251"/>
        <end position="271"/>
    </location>
</feature>
<feature type="transmembrane region" description="Helical" evidence="14">
    <location>
        <begin position="446"/>
        <end position="471"/>
    </location>
</feature>
<feature type="transmembrane region" description="Helical" evidence="14">
    <location>
        <begin position="417"/>
        <end position="434"/>
    </location>
</feature>
<evidence type="ECO:0000313" key="16">
    <source>
        <dbReference type="EMBL" id="SFW55474.1"/>
    </source>
</evidence>
<evidence type="ECO:0000313" key="19">
    <source>
        <dbReference type="Proteomes" id="UP001326715"/>
    </source>
</evidence>
<evidence type="ECO:0000256" key="9">
    <source>
        <dbReference type="ARBA" id="ARBA00023098"/>
    </source>
</evidence>
<keyword evidence="19" id="KW-1185">Reference proteome</keyword>
<dbReference type="EC" id="2.3.2.3" evidence="3"/>
<dbReference type="GO" id="GO:0055091">
    <property type="term" value="P:phospholipid homeostasis"/>
    <property type="evidence" value="ECO:0007669"/>
    <property type="project" value="TreeGrafter"/>
</dbReference>
<keyword evidence="7 14" id="KW-0812">Transmembrane</keyword>
<sequence length="861" mass="96413">MPLKDKIKLGPLLRKLHWKELLAVLFILLAIYFFRQQRHELYSLMPAIERANRFWVIIGIVLTVGYILLQAWMYLYSFRSVGSRLNIGRGTELFLKRNLLSIFLPAGGVSSLAYMPQSLKRSQISKQQIHQASGIYGFVGIFSVFVVGLPVVGYAILHDESMLEAVGGLVTICAALAGVVWVVRSIQTRGAAYKLLAKYLPGVMEHVDEIFAFDLNRPAFVKTVMVSAGIELAGIAHLYLSMLATGAHPSLEAACVGYIVATIFLIVSPFLRGLGAIELSLAYLLTNYGFTSLQALEITLLYRLFEFWLPLLAGIFAFVLKSRHLVLRLVPPVLIFLLGMVNIFSVLTPPLANRLRVLRGYIPTESIHASNLLVVFLGLVLLVTATFLFRGLRSAWIVALTVSVLSAFGHISKALDYEEATLALLTAFILLITARQYRIKSNRQLVNIGVVTAVATLLVVLIFGTIGFYFLNVKHFGMDFTLLHSLRASFHGFLLLEDDGLKPVTRFGREFLSAIRVLGVGAWAFLFYTIIRPYLPAGKHTNAAMEKAQYYLSQYGSSAMDYFKVGDDKLLFISEKYEGFIAYRVASSFAIVLEEPVCADEAKLPMLHEFEAQCRKMGLKPAFYRVDEQSMYYFEHLRKKKILIGQEGIVDVTAFTLSGKDKKSLRNGLNSLAAKGYITAIQRAPLSPELVQELKEVSDEWLVDYDVKEMTFSQGLFDIDAIRDQDVITVTDANGQVAAFLNMIPDYAPGECTYDLIRKRAAAPGGCMDSLIIALIQDAKDQGLRYLNLGLVPMSGIQQPQNTAEQVVKFAYEKIRAFRHYHGLREFKEKYATDWTNKYLVYEHDFDLIQLPAALSKVMKA</sequence>
<keyword evidence="8 14" id="KW-1133">Transmembrane helix</keyword>
<keyword evidence="9" id="KW-0443">Lipid metabolism</keyword>
<evidence type="ECO:0000313" key="18">
    <source>
        <dbReference type="Proteomes" id="UP000183788"/>
    </source>
</evidence>
<feature type="transmembrane region" description="Helical" evidence="14">
    <location>
        <begin position="135"/>
        <end position="157"/>
    </location>
</feature>
<dbReference type="GO" id="GO:0006629">
    <property type="term" value="P:lipid metabolic process"/>
    <property type="evidence" value="ECO:0007669"/>
    <property type="project" value="UniProtKB-KW"/>
</dbReference>
<dbReference type="GO" id="GO:0046677">
    <property type="term" value="P:response to antibiotic"/>
    <property type="evidence" value="ECO:0007669"/>
    <property type="project" value="UniProtKB-KW"/>
</dbReference>
<organism evidence="16 18">
    <name type="scientific">Chitinophaga sancti</name>
    <dbReference type="NCBI Taxonomy" id="1004"/>
    <lineage>
        <taxon>Bacteria</taxon>
        <taxon>Pseudomonadati</taxon>
        <taxon>Bacteroidota</taxon>
        <taxon>Chitinophagia</taxon>
        <taxon>Chitinophagales</taxon>
        <taxon>Chitinophagaceae</taxon>
        <taxon>Chitinophaga</taxon>
    </lineage>
</organism>
<evidence type="ECO:0000256" key="13">
    <source>
        <dbReference type="ARBA" id="ARBA00047540"/>
    </source>
</evidence>
<feature type="transmembrane region" description="Helical" evidence="14">
    <location>
        <begin position="16"/>
        <end position="34"/>
    </location>
</feature>
<keyword evidence="6 16" id="KW-0808">Transferase</keyword>
<dbReference type="Pfam" id="PF03706">
    <property type="entry name" value="LPG_synthase_TM"/>
    <property type="match status" value="1"/>
</dbReference>
<dbReference type="RefSeq" id="WP_072360880.1">
    <property type="nucleotide sequence ID" value="NZ_CP139972.1"/>
</dbReference>
<evidence type="ECO:0000256" key="11">
    <source>
        <dbReference type="ARBA" id="ARBA00023251"/>
    </source>
</evidence>
<evidence type="ECO:0000256" key="12">
    <source>
        <dbReference type="ARBA" id="ARBA00031899"/>
    </source>
</evidence>
<feature type="transmembrane region" description="Helical" evidence="14">
    <location>
        <begin position="326"/>
        <end position="347"/>
    </location>
</feature>
<keyword evidence="11" id="KW-0046">Antibiotic resistance</keyword>
<reference evidence="17 19" key="2">
    <citation type="submission" date="2023-11" db="EMBL/GenBank/DDBJ databases">
        <title>MicrobeMod: A computational toolkit for identifying prokaryotic methylation and restriction-modification with nanopore sequencing.</title>
        <authorList>
            <person name="Crits-Christoph A."/>
            <person name="Kang S.C."/>
            <person name="Lee H."/>
            <person name="Ostrov N."/>
        </authorList>
    </citation>
    <scope>NUCLEOTIDE SEQUENCE [LARGE SCALE GENOMIC DNA]</scope>
    <source>
        <strain evidence="17 19">ATCC 23090</strain>
    </source>
</reference>
<feature type="transmembrane region" description="Helical" evidence="14">
    <location>
        <begin position="300"/>
        <end position="319"/>
    </location>
</feature>
<dbReference type="GO" id="GO:0050071">
    <property type="term" value="F:phosphatidylglycerol lysyltransferase activity"/>
    <property type="evidence" value="ECO:0007669"/>
    <property type="project" value="UniProtKB-EC"/>
</dbReference>
<dbReference type="PANTHER" id="PTHR34697:SF2">
    <property type="entry name" value="PHOSPHATIDYLGLYCEROL LYSYLTRANSFERASE"/>
    <property type="match status" value="1"/>
</dbReference>
<dbReference type="EMBL" id="FPIZ01000007">
    <property type="protein sequence ID" value="SFW55474.1"/>
    <property type="molecule type" value="Genomic_DNA"/>
</dbReference>
<gene>
    <name evidence="16" type="ORF">SAMN05661012_02478</name>
    <name evidence="17" type="ORF">SR876_17315</name>
</gene>
<name>A0A1K1Q631_9BACT</name>
<evidence type="ECO:0000256" key="7">
    <source>
        <dbReference type="ARBA" id="ARBA00022692"/>
    </source>
</evidence>
<evidence type="ECO:0000313" key="17">
    <source>
        <dbReference type="EMBL" id="WQG86699.1"/>
    </source>
</evidence>
<dbReference type="InterPro" id="IPR051211">
    <property type="entry name" value="PG_lysyltransferase"/>
</dbReference>
<comment type="subcellular location">
    <subcellularLocation>
        <location evidence="1">Cell membrane</location>
        <topology evidence="1">Multi-pass membrane protein</topology>
    </subcellularLocation>
</comment>
<keyword evidence="10 14" id="KW-0472">Membrane</keyword>
<feature type="domain" description="Phosphatidylglycerol lysyltransferase C-terminal" evidence="15">
    <location>
        <begin position="565"/>
        <end position="842"/>
    </location>
</feature>
<feature type="transmembrane region" description="Helical" evidence="14">
    <location>
        <begin position="367"/>
        <end position="388"/>
    </location>
</feature>
<reference evidence="16 18" key="1">
    <citation type="submission" date="2016-11" db="EMBL/GenBank/DDBJ databases">
        <authorList>
            <person name="Jaros S."/>
            <person name="Januszkiewicz K."/>
            <person name="Wedrychowicz H."/>
        </authorList>
    </citation>
    <scope>NUCLEOTIDE SEQUENCE [LARGE SCALE GENOMIC DNA]</scope>
    <source>
        <strain evidence="16 18">DSM 784</strain>
    </source>
</reference>
<dbReference type="OrthoDB" id="145485at2"/>
<dbReference type="InterPro" id="IPR016181">
    <property type="entry name" value="Acyl_CoA_acyltransferase"/>
</dbReference>
<dbReference type="InterPro" id="IPR022791">
    <property type="entry name" value="L-PG_synthase/AglD"/>
</dbReference>
<feature type="transmembrane region" description="Helical" evidence="14">
    <location>
        <begin position="395"/>
        <end position="411"/>
    </location>
</feature>
<dbReference type="AlphaFoldDB" id="A0A1K1Q631"/>
<protein>
    <recommendedName>
        <fullName evidence="4">Phosphatidylglycerol lysyltransferase</fullName>
        <ecNumber evidence="3">2.3.2.3</ecNumber>
    </recommendedName>
    <alternativeName>
        <fullName evidence="12">Lysylphosphatidylglycerol synthase</fullName>
    </alternativeName>
</protein>
<evidence type="ECO:0000256" key="6">
    <source>
        <dbReference type="ARBA" id="ARBA00022679"/>
    </source>
</evidence>
<dbReference type="GO" id="GO:0005886">
    <property type="term" value="C:plasma membrane"/>
    <property type="evidence" value="ECO:0007669"/>
    <property type="project" value="UniProtKB-SubCell"/>
</dbReference>
<evidence type="ECO:0000256" key="10">
    <source>
        <dbReference type="ARBA" id="ARBA00023136"/>
    </source>
</evidence>
<dbReference type="SUPFAM" id="SSF55729">
    <property type="entry name" value="Acyl-CoA N-acyltransferases (Nat)"/>
    <property type="match status" value="1"/>
</dbReference>
<evidence type="ECO:0000256" key="2">
    <source>
        <dbReference type="ARBA" id="ARBA00008627"/>
    </source>
</evidence>
<dbReference type="InterPro" id="IPR024320">
    <property type="entry name" value="LPG_synthase_C"/>
</dbReference>
<evidence type="ECO:0000256" key="14">
    <source>
        <dbReference type="SAM" id="Phobius"/>
    </source>
</evidence>
<evidence type="ECO:0000256" key="1">
    <source>
        <dbReference type="ARBA" id="ARBA00004651"/>
    </source>
</evidence>
<comment type="similarity">
    <text evidence="2">Belongs to the LPG synthase family.</text>
</comment>
<evidence type="ECO:0000256" key="5">
    <source>
        <dbReference type="ARBA" id="ARBA00022475"/>
    </source>
</evidence>
<evidence type="ECO:0000256" key="8">
    <source>
        <dbReference type="ARBA" id="ARBA00022989"/>
    </source>
</evidence>
<dbReference type="STRING" id="1004.SAMN05661012_02478"/>
<dbReference type="Pfam" id="PF09924">
    <property type="entry name" value="LPG_synthase_C"/>
    <property type="match status" value="1"/>
</dbReference>
<dbReference type="Proteomes" id="UP001326715">
    <property type="component" value="Chromosome"/>
</dbReference>
<feature type="transmembrane region" description="Helical" evidence="14">
    <location>
        <begin position="95"/>
        <end position="114"/>
    </location>
</feature>
<feature type="transmembrane region" description="Helical" evidence="14">
    <location>
        <begin position="54"/>
        <end position="75"/>
    </location>
</feature>
<proteinExistence type="inferred from homology"/>
<accession>A0A1K1Q631</accession>
<dbReference type="Proteomes" id="UP000183788">
    <property type="component" value="Unassembled WGS sequence"/>
</dbReference>
<feature type="transmembrane region" description="Helical" evidence="14">
    <location>
        <begin position="163"/>
        <end position="183"/>
    </location>
</feature>
<evidence type="ECO:0000256" key="4">
    <source>
        <dbReference type="ARBA" id="ARBA00021546"/>
    </source>
</evidence>
<evidence type="ECO:0000256" key="3">
    <source>
        <dbReference type="ARBA" id="ARBA00012014"/>
    </source>
</evidence>